<accession>A0A4U1CA76</accession>
<keyword evidence="2" id="KW-1185">Reference proteome</keyword>
<dbReference type="RefSeq" id="WP_136837889.1">
    <property type="nucleotide sequence ID" value="NZ_SWBQ01000009.1"/>
</dbReference>
<dbReference type="Proteomes" id="UP000307244">
    <property type="component" value="Unassembled WGS sequence"/>
</dbReference>
<proteinExistence type="predicted"/>
<sequence>MKLSTMLFIAAFLLYIGTLAAHNFSLKTTYLSGNHKKRFNDHQFKALSGISELYVKTGNALDIQVEYGAKEGIWLGNRIRDDVKVVQSGASLTIDVVMNEKNKEFGNSSSEIVIILNHLNKLRTFDYPRYDKAISDRVGEIYLKNLKEKQFDIVLSDQFRMVLDSCQFRSLKAVVGDKGRSSTLQIMKENKIDTATFDIRGGSFLELNNAEIARLNYKLSDSSKVFMVGKSIKALQKQL</sequence>
<name>A0A4U1CA76_9SPHI</name>
<dbReference type="AlphaFoldDB" id="A0A4U1CA76"/>
<evidence type="ECO:0000313" key="2">
    <source>
        <dbReference type="Proteomes" id="UP000307244"/>
    </source>
</evidence>
<dbReference type="Gene3D" id="2.160.20.120">
    <property type="match status" value="1"/>
</dbReference>
<dbReference type="OrthoDB" id="850138at2"/>
<dbReference type="EMBL" id="SWBQ01000009">
    <property type="protein sequence ID" value="TKC02856.1"/>
    <property type="molecule type" value="Genomic_DNA"/>
</dbReference>
<protein>
    <submittedName>
        <fullName evidence="1">Uncharacterized protein</fullName>
    </submittedName>
</protein>
<comment type="caution">
    <text evidence="1">The sequence shown here is derived from an EMBL/GenBank/DDBJ whole genome shotgun (WGS) entry which is preliminary data.</text>
</comment>
<reference evidence="1 2" key="1">
    <citation type="submission" date="2019-04" db="EMBL/GenBank/DDBJ databases">
        <title>Pedobacter sp. RP-3-15 sp. nov., isolated from Arctic soil.</title>
        <authorList>
            <person name="Dahal R.H."/>
            <person name="Kim D.-U."/>
        </authorList>
    </citation>
    <scope>NUCLEOTIDE SEQUENCE [LARGE SCALE GENOMIC DNA]</scope>
    <source>
        <strain evidence="1 2">RP-3-15</strain>
    </source>
</reference>
<gene>
    <name evidence="1" type="ORF">FA047_20090</name>
</gene>
<organism evidence="1 2">
    <name type="scientific">Pedobacter frigoris</name>
    <dbReference type="NCBI Taxonomy" id="2571272"/>
    <lineage>
        <taxon>Bacteria</taxon>
        <taxon>Pseudomonadati</taxon>
        <taxon>Bacteroidota</taxon>
        <taxon>Sphingobacteriia</taxon>
        <taxon>Sphingobacteriales</taxon>
        <taxon>Sphingobacteriaceae</taxon>
        <taxon>Pedobacter</taxon>
    </lineage>
</organism>
<evidence type="ECO:0000313" key="1">
    <source>
        <dbReference type="EMBL" id="TKC02856.1"/>
    </source>
</evidence>